<sequence length="290" mass="31496">MSSGIVSGWIGFFIVALLLAGFVAVFAKISLEGLSAPQTVLIAGITMLVLSFTTLSFNGFFKSAKHFSHGNIIDIIISGVLLSLGCIFLCLAFQVTEVLSTAPFYLLTAVFVYAAQAVLSKKVPGIPGLIVNIMITLGVLLMGFGIHHKHSVWWLFALVGPAFLAAQKLYVNKNPIGDLQQTASMFVVVLVALILSFVIHHKDLKKITAYHVLFAILAGIAFYYAPLALSRANALCSYDLWLNLIYSLWIVITVILATIFLHEKISAVSVTGLIIIVAAYCTRFVLAHFM</sequence>
<dbReference type="EMBL" id="VOGC01000007">
    <property type="protein sequence ID" value="MQN01932.1"/>
    <property type="molecule type" value="Genomic_DNA"/>
</dbReference>
<protein>
    <recommendedName>
        <fullName evidence="4">DMT family transporter</fullName>
    </recommendedName>
</protein>
<feature type="transmembrane region" description="Helical" evidence="1">
    <location>
        <begin position="126"/>
        <end position="146"/>
    </location>
</feature>
<feature type="transmembrane region" description="Helical" evidence="1">
    <location>
        <begin position="207"/>
        <end position="229"/>
    </location>
</feature>
<evidence type="ECO:0000313" key="3">
    <source>
        <dbReference type="Proteomes" id="UP000460257"/>
    </source>
</evidence>
<feature type="transmembrane region" description="Helical" evidence="1">
    <location>
        <begin position="183"/>
        <end position="201"/>
    </location>
</feature>
<dbReference type="SUPFAM" id="SSF103481">
    <property type="entry name" value="Multidrug resistance efflux transporter EmrE"/>
    <property type="match status" value="1"/>
</dbReference>
<dbReference type="AlphaFoldDB" id="A0A6N7J096"/>
<name>A0A6N7J096_9FIRM</name>
<organism evidence="2 3">
    <name type="scientific">Candidatus Weimeria bifida</name>
    <dbReference type="NCBI Taxonomy" id="2599074"/>
    <lineage>
        <taxon>Bacteria</taxon>
        <taxon>Bacillati</taxon>
        <taxon>Bacillota</taxon>
        <taxon>Clostridia</taxon>
        <taxon>Lachnospirales</taxon>
        <taxon>Lachnospiraceae</taxon>
        <taxon>Candidatus Weimeria</taxon>
    </lineage>
</organism>
<feature type="transmembrane region" description="Helical" evidence="1">
    <location>
        <begin position="241"/>
        <end position="261"/>
    </location>
</feature>
<evidence type="ECO:0000256" key="1">
    <source>
        <dbReference type="SAM" id="Phobius"/>
    </source>
</evidence>
<dbReference type="Proteomes" id="UP000460257">
    <property type="component" value="Unassembled WGS sequence"/>
</dbReference>
<comment type="caution">
    <text evidence="2">The sequence shown here is derived from an EMBL/GenBank/DDBJ whole genome shotgun (WGS) entry which is preliminary data.</text>
</comment>
<accession>A0A6N7J096</accession>
<proteinExistence type="predicted"/>
<dbReference type="InterPro" id="IPR037185">
    <property type="entry name" value="EmrE-like"/>
</dbReference>
<feature type="transmembrane region" description="Helical" evidence="1">
    <location>
        <begin position="7"/>
        <end position="27"/>
    </location>
</feature>
<feature type="transmembrane region" description="Helical" evidence="1">
    <location>
        <begin position="102"/>
        <end position="119"/>
    </location>
</feature>
<gene>
    <name evidence="2" type="ORF">FRC54_08530</name>
</gene>
<keyword evidence="1" id="KW-0812">Transmembrane</keyword>
<feature type="transmembrane region" description="Helical" evidence="1">
    <location>
        <begin position="72"/>
        <end position="96"/>
    </location>
</feature>
<keyword evidence="1" id="KW-0472">Membrane</keyword>
<feature type="transmembrane region" description="Helical" evidence="1">
    <location>
        <begin position="152"/>
        <end position="171"/>
    </location>
</feature>
<keyword evidence="1" id="KW-1133">Transmembrane helix</keyword>
<keyword evidence="3" id="KW-1185">Reference proteome</keyword>
<feature type="transmembrane region" description="Helical" evidence="1">
    <location>
        <begin position="39"/>
        <end position="60"/>
    </location>
</feature>
<reference evidence="2" key="1">
    <citation type="journal article" date="2020" name="Appl. Environ. Microbiol.">
        <title>Medium-Chain Fatty Acid Synthesis by 'Candidatus Weimeria bifida' gen. nov., sp. nov., and 'Candidatus Pseudoramibacter fermentans' sp. nov.</title>
        <authorList>
            <person name="Scarborough M.J."/>
            <person name="Myers K.S."/>
            <person name="Donohue T.J."/>
            <person name="Noguera D.R."/>
        </authorList>
    </citation>
    <scope>NUCLEOTIDE SEQUENCE</scope>
    <source>
        <strain evidence="2">LCO1.1</strain>
    </source>
</reference>
<feature type="transmembrane region" description="Helical" evidence="1">
    <location>
        <begin position="267"/>
        <end position="286"/>
    </location>
</feature>
<evidence type="ECO:0008006" key="4">
    <source>
        <dbReference type="Google" id="ProtNLM"/>
    </source>
</evidence>
<evidence type="ECO:0000313" key="2">
    <source>
        <dbReference type="EMBL" id="MQN01932.1"/>
    </source>
</evidence>